<dbReference type="SUPFAM" id="SSF56112">
    <property type="entry name" value="Protein kinase-like (PK-like)"/>
    <property type="match status" value="1"/>
</dbReference>
<dbReference type="InterPro" id="IPR032675">
    <property type="entry name" value="LRR_dom_sf"/>
</dbReference>
<evidence type="ECO:0000259" key="2">
    <source>
        <dbReference type="PROSITE" id="PS50011"/>
    </source>
</evidence>
<proteinExistence type="predicted"/>
<comment type="caution">
    <text evidence="3">The sequence shown here is derived from an EMBL/GenBank/DDBJ whole genome shotgun (WGS) entry which is preliminary data.</text>
</comment>
<dbReference type="Gene3D" id="1.10.510.10">
    <property type="entry name" value="Transferase(Phosphotransferase) domain 1"/>
    <property type="match status" value="1"/>
</dbReference>
<gene>
    <name evidence="3" type="ORF">DH2020_017692</name>
</gene>
<protein>
    <recommendedName>
        <fullName evidence="2">Protein kinase domain-containing protein</fullName>
    </recommendedName>
</protein>
<dbReference type="PANTHER" id="PTHR48055:SF57">
    <property type="entry name" value="PROTEIN KINASE DOMAIN-CONTAINING PROTEIN"/>
    <property type="match status" value="1"/>
</dbReference>
<reference evidence="3 4" key="1">
    <citation type="journal article" date="2021" name="Comput. Struct. Biotechnol. J.">
        <title>De novo genome assembly of the potent medicinal plant Rehmannia glutinosa using nanopore technology.</title>
        <authorList>
            <person name="Ma L."/>
            <person name="Dong C."/>
            <person name="Song C."/>
            <person name="Wang X."/>
            <person name="Zheng X."/>
            <person name="Niu Y."/>
            <person name="Chen S."/>
            <person name="Feng W."/>
        </authorList>
    </citation>
    <scope>NUCLEOTIDE SEQUENCE [LARGE SCALE GENOMIC DNA]</scope>
    <source>
        <strain evidence="3">DH-2019</strain>
    </source>
</reference>
<organism evidence="3 4">
    <name type="scientific">Rehmannia glutinosa</name>
    <name type="common">Chinese foxglove</name>
    <dbReference type="NCBI Taxonomy" id="99300"/>
    <lineage>
        <taxon>Eukaryota</taxon>
        <taxon>Viridiplantae</taxon>
        <taxon>Streptophyta</taxon>
        <taxon>Embryophyta</taxon>
        <taxon>Tracheophyta</taxon>
        <taxon>Spermatophyta</taxon>
        <taxon>Magnoliopsida</taxon>
        <taxon>eudicotyledons</taxon>
        <taxon>Gunneridae</taxon>
        <taxon>Pentapetalae</taxon>
        <taxon>asterids</taxon>
        <taxon>lamiids</taxon>
        <taxon>Lamiales</taxon>
        <taxon>Orobanchaceae</taxon>
        <taxon>Rehmannieae</taxon>
        <taxon>Rehmannia</taxon>
    </lineage>
</organism>
<dbReference type="InterPro" id="IPR011009">
    <property type="entry name" value="Kinase-like_dom_sf"/>
</dbReference>
<evidence type="ECO:0000256" key="1">
    <source>
        <dbReference type="SAM" id="Phobius"/>
    </source>
</evidence>
<sequence length="490" mass="56407">MAFISANFLHFLTTFISISISIPVTFTATVVEDLNNLHPPPDFNSTITKNCQTTPNLSYCNTTTPFNLHEIFKFTIVASHLCNISKNPNCVETFPKIDLHSQPKIAPLYLSFTFFWKYCPLTVLSIDISNSSLNGNFPNEIFYCSQIKVLDLSHNSLSGDVPIQSFSFLQNLTLLNLSYNQFSECRISDKHFFDRFNSSSFIRSGVLPDHKKFRLKALFLLVGFPVFVIAIVVLVFLGWRFEPGFGFTPSVIQAATYGFHARNLVGKNVYRGVLRNGSEVRIEIFSDKLSREKRRRFVEKSKILVMLRHKNIVSILGWCDRRRFRALVTEWIDGENVETWLAKYVPSWEERVKVILGVFDGICYLHDECPEIGYNLKTRDIVLSEDGEPLITRRPGEEFDKKEAGFVEWVKMQYPENLEDVIDKRMKKTVDIVSEATEIIEFGLMCTDLSSNRQPLSWDKICDLLSNISDHRTSHVDRGRVHKHVHHRGI</sequence>
<dbReference type="InterPro" id="IPR001245">
    <property type="entry name" value="Ser-Thr/Tyr_kinase_cat_dom"/>
</dbReference>
<feature type="domain" description="Protein kinase" evidence="2">
    <location>
        <begin position="259"/>
        <end position="490"/>
    </location>
</feature>
<dbReference type="PANTHER" id="PTHR48055">
    <property type="entry name" value="LEUCINE-RICH REPEAT RECEPTOR PROTEIN KINASE EMS1"/>
    <property type="match status" value="1"/>
</dbReference>
<name>A0ABR0WRN1_REHGL</name>
<evidence type="ECO:0000313" key="4">
    <source>
        <dbReference type="Proteomes" id="UP001318860"/>
    </source>
</evidence>
<evidence type="ECO:0000313" key="3">
    <source>
        <dbReference type="EMBL" id="KAK6150167.1"/>
    </source>
</evidence>
<keyword evidence="1" id="KW-1133">Transmembrane helix</keyword>
<dbReference type="Gene3D" id="3.80.10.10">
    <property type="entry name" value="Ribonuclease Inhibitor"/>
    <property type="match status" value="1"/>
</dbReference>
<dbReference type="Pfam" id="PF07714">
    <property type="entry name" value="PK_Tyr_Ser-Thr"/>
    <property type="match status" value="1"/>
</dbReference>
<accession>A0ABR0WRN1</accession>
<dbReference type="InterPro" id="IPR051564">
    <property type="entry name" value="LRR_receptor-like_kinase"/>
</dbReference>
<feature type="transmembrane region" description="Helical" evidence="1">
    <location>
        <begin position="217"/>
        <end position="239"/>
    </location>
</feature>
<keyword evidence="1" id="KW-0472">Membrane</keyword>
<dbReference type="PROSITE" id="PS50011">
    <property type="entry name" value="PROTEIN_KINASE_DOM"/>
    <property type="match status" value="1"/>
</dbReference>
<keyword evidence="4" id="KW-1185">Reference proteome</keyword>
<dbReference type="SUPFAM" id="SSF52058">
    <property type="entry name" value="L domain-like"/>
    <property type="match status" value="1"/>
</dbReference>
<dbReference type="EMBL" id="JABTTQ020000009">
    <property type="protein sequence ID" value="KAK6150167.1"/>
    <property type="molecule type" value="Genomic_DNA"/>
</dbReference>
<dbReference type="InterPro" id="IPR000719">
    <property type="entry name" value="Prot_kinase_dom"/>
</dbReference>
<dbReference type="Proteomes" id="UP001318860">
    <property type="component" value="Unassembled WGS sequence"/>
</dbReference>
<keyword evidence="1" id="KW-0812">Transmembrane</keyword>